<dbReference type="SUPFAM" id="SSF54106">
    <property type="entry name" value="LysM domain"/>
    <property type="match status" value="2"/>
</dbReference>
<dbReference type="PANTHER" id="PTHR33734:SF22">
    <property type="entry name" value="MEMBRANE-BOUND LYTIC MUREIN TRANSGLYCOSYLASE D"/>
    <property type="match status" value="1"/>
</dbReference>
<dbReference type="KEGG" id="pmar:B0X71_03595"/>
<protein>
    <recommendedName>
        <fullName evidence="3">LysM domain-containing protein</fullName>
    </recommendedName>
</protein>
<dbReference type="PANTHER" id="PTHR33734">
    <property type="entry name" value="LYSM DOMAIN-CONTAINING GPI-ANCHORED PROTEIN 2"/>
    <property type="match status" value="1"/>
</dbReference>
<keyword evidence="2" id="KW-0732">Signal</keyword>
<evidence type="ECO:0000256" key="1">
    <source>
        <dbReference type="SAM" id="MobiDB-lite"/>
    </source>
</evidence>
<organism evidence="4 5">
    <name type="scientific">Planococcus lenghuensis</name>
    <dbReference type="NCBI Taxonomy" id="2213202"/>
    <lineage>
        <taxon>Bacteria</taxon>
        <taxon>Bacillati</taxon>
        <taxon>Bacillota</taxon>
        <taxon>Bacilli</taxon>
        <taxon>Bacillales</taxon>
        <taxon>Caryophanaceae</taxon>
        <taxon>Planococcus</taxon>
    </lineage>
</organism>
<dbReference type="CDD" id="cd00118">
    <property type="entry name" value="LysM"/>
    <property type="match status" value="2"/>
</dbReference>
<dbReference type="SMART" id="SM00257">
    <property type="entry name" value="LysM"/>
    <property type="match status" value="2"/>
</dbReference>
<dbReference type="Gene3D" id="3.10.350.10">
    <property type="entry name" value="LysM domain"/>
    <property type="match status" value="2"/>
</dbReference>
<feature type="domain" description="LysM" evidence="3">
    <location>
        <begin position="28"/>
        <end position="72"/>
    </location>
</feature>
<dbReference type="PROSITE" id="PS51782">
    <property type="entry name" value="LYSM"/>
    <property type="match status" value="2"/>
</dbReference>
<dbReference type="EMBL" id="CP019640">
    <property type="protein sequence ID" value="AQQ52284.1"/>
    <property type="molecule type" value="Genomic_DNA"/>
</dbReference>
<evidence type="ECO:0000259" key="3">
    <source>
        <dbReference type="PROSITE" id="PS51782"/>
    </source>
</evidence>
<accession>A0A1Q2KVZ0</accession>
<sequence length="163" mass="17248">MSTRKKFTTAALATGLILGGGLSASAAEVVTVEAGDTFWGIAEEYGVGVDQLMEDNAQYDEYGLPVGAELTVNNDDDIHFVQPGDTLSQIGEDYGVTTDDLYEYNPGVDEYGLMPGDGIVYGPGEDGAFEDEVADDDEVAQTAEDEVDEDDGLIDEDDDGAVD</sequence>
<reference evidence="4 5" key="1">
    <citation type="submission" date="2017-02" db="EMBL/GenBank/DDBJ databases">
        <title>The complete genomic sequence of a novel cold adapted crude oil-degrading bacterium Planococcus qaidamina Y42.</title>
        <authorList>
            <person name="Yang R."/>
        </authorList>
    </citation>
    <scope>NUCLEOTIDE SEQUENCE [LARGE SCALE GENOMIC DNA]</scope>
    <source>
        <strain evidence="4 5">Y42</strain>
    </source>
</reference>
<gene>
    <name evidence="4" type="ORF">B0X71_03595</name>
</gene>
<dbReference type="InterPro" id="IPR036779">
    <property type="entry name" value="LysM_dom_sf"/>
</dbReference>
<feature type="signal peptide" evidence="2">
    <location>
        <begin position="1"/>
        <end position="26"/>
    </location>
</feature>
<dbReference type="Pfam" id="PF01476">
    <property type="entry name" value="LysM"/>
    <property type="match status" value="2"/>
</dbReference>
<dbReference type="RefSeq" id="WP_077588161.1">
    <property type="nucleotide sequence ID" value="NZ_CP019640.1"/>
</dbReference>
<proteinExistence type="predicted"/>
<dbReference type="AlphaFoldDB" id="A0A1Q2KVZ0"/>
<evidence type="ECO:0000313" key="4">
    <source>
        <dbReference type="EMBL" id="AQQ52284.1"/>
    </source>
</evidence>
<dbReference type="Proteomes" id="UP000188184">
    <property type="component" value="Chromosome"/>
</dbReference>
<keyword evidence="5" id="KW-1185">Reference proteome</keyword>
<evidence type="ECO:0000313" key="5">
    <source>
        <dbReference type="Proteomes" id="UP000188184"/>
    </source>
</evidence>
<evidence type="ECO:0000256" key="2">
    <source>
        <dbReference type="SAM" id="SignalP"/>
    </source>
</evidence>
<dbReference type="OrthoDB" id="2603324at2"/>
<dbReference type="InterPro" id="IPR018392">
    <property type="entry name" value="LysM"/>
</dbReference>
<name>A0A1Q2KVZ0_9BACL</name>
<feature type="domain" description="LysM" evidence="3">
    <location>
        <begin position="77"/>
        <end position="121"/>
    </location>
</feature>
<feature type="chain" id="PRO_5012975855" description="LysM domain-containing protein" evidence="2">
    <location>
        <begin position="27"/>
        <end position="163"/>
    </location>
</feature>
<feature type="region of interest" description="Disordered" evidence="1">
    <location>
        <begin position="141"/>
        <end position="163"/>
    </location>
</feature>